<gene>
    <name evidence="2" type="ORF">N5I32_09315</name>
</gene>
<evidence type="ECO:0000313" key="2">
    <source>
        <dbReference type="EMBL" id="MCT8329709.1"/>
    </source>
</evidence>
<feature type="signal peptide" evidence="1">
    <location>
        <begin position="1"/>
        <end position="21"/>
    </location>
</feature>
<dbReference type="Proteomes" id="UP001205601">
    <property type="component" value="Unassembled WGS sequence"/>
</dbReference>
<sequence>MKTTFTILTAGLLAVAAPAFADSNKDAAQNMAAALKGGGGGNNSPIKDALGLEGNGGVASYVSGGGNGGWGNVGSGLVGDQVSKRNK</sequence>
<evidence type="ECO:0000256" key="1">
    <source>
        <dbReference type="SAM" id="SignalP"/>
    </source>
</evidence>
<dbReference type="RefSeq" id="WP_261495158.1">
    <property type="nucleotide sequence ID" value="NZ_JAOCQF010000001.1"/>
</dbReference>
<comment type="caution">
    <text evidence="2">The sequence shown here is derived from an EMBL/GenBank/DDBJ whole genome shotgun (WGS) entry which is preliminary data.</text>
</comment>
<keyword evidence="1" id="KW-0732">Signal</keyword>
<keyword evidence="3" id="KW-1185">Reference proteome</keyword>
<feature type="chain" id="PRO_5045131367" evidence="1">
    <location>
        <begin position="22"/>
        <end position="87"/>
    </location>
</feature>
<proteinExistence type="predicted"/>
<accession>A0ABT2NLF0</accession>
<dbReference type="EMBL" id="JAOCQF010000001">
    <property type="protein sequence ID" value="MCT8329709.1"/>
    <property type="molecule type" value="Genomic_DNA"/>
</dbReference>
<reference evidence="3" key="1">
    <citation type="submission" date="2023-07" db="EMBL/GenBank/DDBJ databases">
        <title>Defluviimonas sediminis sp. nov., isolated from mangrove sediment.</title>
        <authorList>
            <person name="Liu L."/>
            <person name="Li J."/>
            <person name="Huang Y."/>
            <person name="Pan J."/>
            <person name="Li M."/>
        </authorList>
    </citation>
    <scope>NUCLEOTIDE SEQUENCE [LARGE SCALE GENOMIC DNA]</scope>
    <source>
        <strain evidence="3">FT324</strain>
    </source>
</reference>
<evidence type="ECO:0000313" key="3">
    <source>
        <dbReference type="Proteomes" id="UP001205601"/>
    </source>
</evidence>
<name>A0ABT2NLF0_9RHOB</name>
<organism evidence="2 3">
    <name type="scientific">Albidovulum sediminis</name>
    <dbReference type="NCBI Taxonomy" id="3066345"/>
    <lineage>
        <taxon>Bacteria</taxon>
        <taxon>Pseudomonadati</taxon>
        <taxon>Pseudomonadota</taxon>
        <taxon>Alphaproteobacteria</taxon>
        <taxon>Rhodobacterales</taxon>
        <taxon>Paracoccaceae</taxon>
        <taxon>Albidovulum</taxon>
    </lineage>
</organism>
<protein>
    <submittedName>
        <fullName evidence="2">Uncharacterized protein</fullName>
    </submittedName>
</protein>